<keyword evidence="5 9" id="KW-0798">TonB box</keyword>
<evidence type="ECO:0000313" key="13">
    <source>
        <dbReference type="EMBL" id="MFD3001770.1"/>
    </source>
</evidence>
<dbReference type="InterPro" id="IPR012910">
    <property type="entry name" value="Plug_dom"/>
</dbReference>
<dbReference type="Pfam" id="PF07715">
    <property type="entry name" value="Plug"/>
    <property type="match status" value="1"/>
</dbReference>
<dbReference type="InterPro" id="IPR036942">
    <property type="entry name" value="Beta-barrel_TonB_sf"/>
</dbReference>
<evidence type="ECO:0000256" key="7">
    <source>
        <dbReference type="ARBA" id="ARBA00023237"/>
    </source>
</evidence>
<dbReference type="InterPro" id="IPR000531">
    <property type="entry name" value="Beta-barrel_TonB"/>
</dbReference>
<feature type="signal peptide" evidence="10">
    <location>
        <begin position="1"/>
        <end position="21"/>
    </location>
</feature>
<evidence type="ECO:0000259" key="12">
    <source>
        <dbReference type="Pfam" id="PF07715"/>
    </source>
</evidence>
<dbReference type="InterPro" id="IPR037066">
    <property type="entry name" value="Plug_dom_sf"/>
</dbReference>
<evidence type="ECO:0000256" key="10">
    <source>
        <dbReference type="SAM" id="SignalP"/>
    </source>
</evidence>
<sequence length="989" mass="107475">MRKILLLNFAFMLCLLHQVLAQGGTVTGRVIEQETGEGLPGVSVIVKGTSTGTSTGVDGGYSLTIPANLNPANVTLVFRQIGMATQEIALGNRSTVNVSMSTDLKQLQEVVVTGYTTQTQREVVGSVSTVKAEEIKQVPVGSFDQALQGRAPGILVQANSGQPGAAANVVIRGKGSVLGSNEPLYVMDGVQISASDFATLNPSDFESLTILKDASATSIYGSRGANGVVVITTKRGLAGATRITYDGQYGFSRAPENRLEVMTTNQKLDYELANGNPFEWTDQDLARLRQVNTNWQDVFFKTGYTQNHTISASGGSEKTTFFLSGSIFDQTGTVPNTGLERITGRANVESSAGDFTFGINSTFGVSDFNNTTEANSSISSPLNAIRWSNPYETPFDEDGNYTQLASGQPNALQELLENRNERKQLKGVGNVYVNYKAPFLEGLTLRTTWGGDFTSNETVEYVDPTTASGQFSTGGSGSFGRGYNRIFRYTGTTSAAYETQFGEDHKLTVALFNEVVNSMYKGFDFTGYGLGGAFQNEAGITPGNASNGYIPAVNGNGTENALLSYFTNINYGFKDRYFLTVGARRDGSSRFGADRRFANFGSVGFSWIVSDEAFMEGISDVFNDVKFKASYGSAGNQVLLDEFGDPLDFASRELFRRSVYAGVSGLAQVQLANPELQWERKTTFNTGLELTALNGRVGATVEYYNSVTSDLFLNRQLSRTTGYEELLSNVGELQNRGIELALTGDIISGTDFTWAVNVSLTHNQSRVKSLLGDEQEIIEDVFINRVGEPVNSLYVVRYAGVNPDNGNPQYLTKEGDVTEVYDPNDRVIVGTAEAPFFGGFGTSLNFKGIEVSSFFSFVEGNVLYNNDRANVENPAYLFDNISADLVNEWRIPGQITMIPSPNAPFEQNTTRFVEDGDFLRLRNLTVSYALPKQWINTIGLTNIRLFAQGQNLVTWTKFRGFDPEVTGGSLVGSQYPALRTVTFGVNVAL</sequence>
<keyword evidence="7 8" id="KW-0998">Cell outer membrane</keyword>
<keyword evidence="14" id="KW-1185">Reference proteome</keyword>
<feature type="domain" description="TonB-dependent receptor-like beta-barrel" evidence="11">
    <location>
        <begin position="431"/>
        <end position="952"/>
    </location>
</feature>
<dbReference type="SUPFAM" id="SSF49464">
    <property type="entry name" value="Carboxypeptidase regulatory domain-like"/>
    <property type="match status" value="1"/>
</dbReference>
<dbReference type="Gene3D" id="2.40.170.20">
    <property type="entry name" value="TonB-dependent receptor, beta-barrel domain"/>
    <property type="match status" value="1"/>
</dbReference>
<evidence type="ECO:0000256" key="6">
    <source>
        <dbReference type="ARBA" id="ARBA00023136"/>
    </source>
</evidence>
<feature type="chain" id="PRO_5046283221" evidence="10">
    <location>
        <begin position="22"/>
        <end position="989"/>
    </location>
</feature>
<dbReference type="EMBL" id="JBHUOX010000011">
    <property type="protein sequence ID" value="MFD3001770.1"/>
    <property type="molecule type" value="Genomic_DNA"/>
</dbReference>
<evidence type="ECO:0000256" key="5">
    <source>
        <dbReference type="ARBA" id="ARBA00023077"/>
    </source>
</evidence>
<organism evidence="13 14">
    <name type="scientific">Pontibacter toksunensis</name>
    <dbReference type="NCBI Taxonomy" id="1332631"/>
    <lineage>
        <taxon>Bacteria</taxon>
        <taxon>Pseudomonadati</taxon>
        <taxon>Bacteroidota</taxon>
        <taxon>Cytophagia</taxon>
        <taxon>Cytophagales</taxon>
        <taxon>Hymenobacteraceae</taxon>
        <taxon>Pontibacter</taxon>
    </lineage>
</organism>
<dbReference type="InterPro" id="IPR039426">
    <property type="entry name" value="TonB-dep_rcpt-like"/>
</dbReference>
<dbReference type="InterPro" id="IPR023996">
    <property type="entry name" value="TonB-dep_OMP_SusC/RagA"/>
</dbReference>
<protein>
    <submittedName>
        <fullName evidence="13">SusC/RagA family TonB-linked outer membrane protein</fullName>
    </submittedName>
</protein>
<evidence type="ECO:0000313" key="14">
    <source>
        <dbReference type="Proteomes" id="UP001597641"/>
    </source>
</evidence>
<reference evidence="14" key="1">
    <citation type="journal article" date="2019" name="Int. J. Syst. Evol. Microbiol.">
        <title>The Global Catalogue of Microorganisms (GCM) 10K type strain sequencing project: providing services to taxonomists for standard genome sequencing and annotation.</title>
        <authorList>
            <consortium name="The Broad Institute Genomics Platform"/>
            <consortium name="The Broad Institute Genome Sequencing Center for Infectious Disease"/>
            <person name="Wu L."/>
            <person name="Ma J."/>
        </authorList>
    </citation>
    <scope>NUCLEOTIDE SEQUENCE [LARGE SCALE GENOMIC DNA]</scope>
    <source>
        <strain evidence="14">KCTC 23984</strain>
    </source>
</reference>
<dbReference type="Gene3D" id="2.60.40.1120">
    <property type="entry name" value="Carboxypeptidase-like, regulatory domain"/>
    <property type="match status" value="1"/>
</dbReference>
<evidence type="ECO:0000259" key="11">
    <source>
        <dbReference type="Pfam" id="PF00593"/>
    </source>
</evidence>
<accession>A0ABW6BVB1</accession>
<feature type="domain" description="TonB-dependent receptor plug" evidence="12">
    <location>
        <begin position="120"/>
        <end position="228"/>
    </location>
</feature>
<evidence type="ECO:0000256" key="8">
    <source>
        <dbReference type="PROSITE-ProRule" id="PRU01360"/>
    </source>
</evidence>
<dbReference type="RefSeq" id="WP_377486257.1">
    <property type="nucleotide sequence ID" value="NZ_JBHUOX010000011.1"/>
</dbReference>
<keyword evidence="4 8" id="KW-0812">Transmembrane</keyword>
<gene>
    <name evidence="13" type="ORF">ACFS7Z_15460</name>
</gene>
<dbReference type="Proteomes" id="UP001597641">
    <property type="component" value="Unassembled WGS sequence"/>
</dbReference>
<comment type="similarity">
    <text evidence="8 9">Belongs to the TonB-dependent receptor family.</text>
</comment>
<dbReference type="PROSITE" id="PS52016">
    <property type="entry name" value="TONB_DEPENDENT_REC_3"/>
    <property type="match status" value="1"/>
</dbReference>
<evidence type="ECO:0000256" key="4">
    <source>
        <dbReference type="ARBA" id="ARBA00022692"/>
    </source>
</evidence>
<dbReference type="NCBIfam" id="TIGR04057">
    <property type="entry name" value="SusC_RagA_signa"/>
    <property type="match status" value="1"/>
</dbReference>
<dbReference type="Pfam" id="PF00593">
    <property type="entry name" value="TonB_dep_Rec_b-barrel"/>
    <property type="match status" value="1"/>
</dbReference>
<proteinExistence type="inferred from homology"/>
<evidence type="ECO:0000256" key="3">
    <source>
        <dbReference type="ARBA" id="ARBA00022452"/>
    </source>
</evidence>
<dbReference type="SUPFAM" id="SSF56935">
    <property type="entry name" value="Porins"/>
    <property type="match status" value="1"/>
</dbReference>
<evidence type="ECO:0000256" key="9">
    <source>
        <dbReference type="RuleBase" id="RU003357"/>
    </source>
</evidence>
<keyword evidence="10" id="KW-0732">Signal</keyword>
<dbReference type="InterPro" id="IPR008969">
    <property type="entry name" value="CarboxyPept-like_regulatory"/>
</dbReference>
<keyword evidence="3 8" id="KW-1134">Transmembrane beta strand</keyword>
<dbReference type="NCBIfam" id="TIGR04056">
    <property type="entry name" value="OMP_RagA_SusC"/>
    <property type="match status" value="1"/>
</dbReference>
<evidence type="ECO:0000256" key="1">
    <source>
        <dbReference type="ARBA" id="ARBA00004571"/>
    </source>
</evidence>
<dbReference type="Gene3D" id="2.170.130.10">
    <property type="entry name" value="TonB-dependent receptor, plug domain"/>
    <property type="match status" value="1"/>
</dbReference>
<name>A0ABW6BVB1_9BACT</name>
<comment type="subcellular location">
    <subcellularLocation>
        <location evidence="1 8">Cell outer membrane</location>
        <topology evidence="1 8">Multi-pass membrane protein</topology>
    </subcellularLocation>
</comment>
<dbReference type="InterPro" id="IPR023997">
    <property type="entry name" value="TonB-dep_OMP_SusC/RagA_CS"/>
</dbReference>
<keyword evidence="2 8" id="KW-0813">Transport</keyword>
<dbReference type="Pfam" id="PF13715">
    <property type="entry name" value="CarbopepD_reg_2"/>
    <property type="match status" value="1"/>
</dbReference>
<evidence type="ECO:0000256" key="2">
    <source>
        <dbReference type="ARBA" id="ARBA00022448"/>
    </source>
</evidence>
<comment type="caution">
    <text evidence="13">The sequence shown here is derived from an EMBL/GenBank/DDBJ whole genome shotgun (WGS) entry which is preliminary data.</text>
</comment>
<keyword evidence="6 8" id="KW-0472">Membrane</keyword>